<evidence type="ECO:0000313" key="23">
    <source>
        <dbReference type="EMBL" id="VDN57172.1"/>
    </source>
</evidence>
<keyword evidence="5" id="KW-0732">Signal</keyword>
<evidence type="ECO:0000256" key="13">
    <source>
        <dbReference type="ARBA" id="ARBA00023286"/>
    </source>
</evidence>
<dbReference type="GO" id="GO:0004970">
    <property type="term" value="F:glutamate-gated receptor activity"/>
    <property type="evidence" value="ECO:0007669"/>
    <property type="project" value="UniProtKB-ARBA"/>
</dbReference>
<dbReference type="InterPro" id="IPR019594">
    <property type="entry name" value="Glu/Gly-bd"/>
</dbReference>
<evidence type="ECO:0000256" key="15">
    <source>
        <dbReference type="ARBA" id="ARBA00034104"/>
    </source>
</evidence>
<keyword evidence="12" id="KW-0628">Postsynaptic cell membrane</keyword>
<evidence type="ECO:0000313" key="24">
    <source>
        <dbReference type="Proteomes" id="UP000038040"/>
    </source>
</evidence>
<keyword evidence="6 20" id="KW-1133">Transmembrane helix</keyword>
<feature type="disulfide bond" evidence="19">
    <location>
        <begin position="636"/>
        <end position="691"/>
    </location>
</feature>
<keyword evidence="2" id="KW-0813">Transport</keyword>
<evidence type="ECO:0000256" key="19">
    <source>
        <dbReference type="PIRSR" id="PIRSR601508-3"/>
    </source>
</evidence>
<dbReference type="InterPro" id="IPR015683">
    <property type="entry name" value="Ionotropic_Glu_rcpt"/>
</dbReference>
<proteinExistence type="inferred from homology"/>
<name>A0A158Q3R3_DRAME</name>
<dbReference type="InterPro" id="IPR001828">
    <property type="entry name" value="ANF_lig-bd_rcpt"/>
</dbReference>
<evidence type="ECO:0000256" key="7">
    <source>
        <dbReference type="ARBA" id="ARBA00023018"/>
    </source>
</evidence>
<feature type="transmembrane region" description="Helical" evidence="20">
    <location>
        <begin position="12"/>
        <end position="29"/>
    </location>
</feature>
<dbReference type="InterPro" id="IPR028082">
    <property type="entry name" value="Peripla_BP_I"/>
</dbReference>
<feature type="binding site" evidence="17">
    <location>
        <position position="572"/>
    </location>
    <ligand>
        <name>L-glutamate</name>
        <dbReference type="ChEBI" id="CHEBI:29985"/>
    </ligand>
</feature>
<comment type="similarity">
    <text evidence="1">Belongs to the glutamate-gated ion channel (TC 1.A.10.1) family.</text>
</comment>
<keyword evidence="13" id="KW-1071">Ligand-gated ion channel</keyword>
<evidence type="ECO:0000256" key="4">
    <source>
        <dbReference type="ARBA" id="ARBA00022692"/>
    </source>
</evidence>
<feature type="transmembrane region" description="Helical" evidence="20">
    <location>
        <begin position="446"/>
        <end position="464"/>
    </location>
</feature>
<keyword evidence="10" id="KW-0675">Receptor</keyword>
<evidence type="ECO:0000256" key="11">
    <source>
        <dbReference type="ARBA" id="ARBA00023180"/>
    </source>
</evidence>
<feature type="transmembrane region" description="Helical" evidence="20">
    <location>
        <begin position="522"/>
        <end position="544"/>
    </location>
</feature>
<feature type="site" description="Interaction with the cone snail toxin Con-ikot-ikot" evidence="18">
    <location>
        <position position="578"/>
    </location>
</feature>
<dbReference type="GO" id="GO:0008328">
    <property type="term" value="C:ionotropic glutamate receptor complex"/>
    <property type="evidence" value="ECO:0007669"/>
    <property type="project" value="UniProtKB-ARBA"/>
</dbReference>
<dbReference type="Gene3D" id="3.40.190.10">
    <property type="entry name" value="Periplasmic binding protein-like II"/>
    <property type="match status" value="2"/>
</dbReference>
<accession>A0A158Q3R3</accession>
<evidence type="ECO:0000256" key="1">
    <source>
        <dbReference type="ARBA" id="ARBA00008685"/>
    </source>
</evidence>
<dbReference type="PANTHER" id="PTHR18966">
    <property type="entry name" value="IONOTROPIC GLUTAMATE RECEPTOR"/>
    <property type="match status" value="1"/>
</dbReference>
<evidence type="ECO:0000256" key="10">
    <source>
        <dbReference type="ARBA" id="ARBA00023170"/>
    </source>
</evidence>
<dbReference type="GO" id="GO:0045211">
    <property type="term" value="C:postsynaptic membrane"/>
    <property type="evidence" value="ECO:0007669"/>
    <property type="project" value="UniProtKB-SubCell"/>
</dbReference>
<feature type="binding site" evidence="17">
    <location>
        <position position="401"/>
    </location>
    <ligand>
        <name>L-glutamate</name>
        <dbReference type="ChEBI" id="CHEBI:29985"/>
    </ligand>
</feature>
<dbReference type="FunFam" id="3.40.190.10:FF:000189">
    <property type="entry name" value="Glutamate receptor 1"/>
    <property type="match status" value="1"/>
</dbReference>
<dbReference type="Proteomes" id="UP000274756">
    <property type="component" value="Unassembled WGS sequence"/>
</dbReference>
<evidence type="ECO:0000256" key="2">
    <source>
        <dbReference type="ARBA" id="ARBA00022448"/>
    </source>
</evidence>
<keyword evidence="3" id="KW-1003">Cell membrane</keyword>
<evidence type="ECO:0000256" key="20">
    <source>
        <dbReference type="SAM" id="Phobius"/>
    </source>
</evidence>
<dbReference type="STRING" id="318479.A0A158Q3R3"/>
<evidence type="ECO:0000256" key="17">
    <source>
        <dbReference type="PIRSR" id="PIRSR601508-1"/>
    </source>
</evidence>
<dbReference type="InterPro" id="IPR001320">
    <property type="entry name" value="Iontro_rcpt_C"/>
</dbReference>
<feature type="transmembrane region" description="Helical" evidence="20">
    <location>
        <begin position="745"/>
        <end position="762"/>
    </location>
</feature>
<dbReference type="EMBL" id="UYYG01001159">
    <property type="protein sequence ID" value="VDN57172.1"/>
    <property type="molecule type" value="Genomic_DNA"/>
</dbReference>
<keyword evidence="9 20" id="KW-0472">Membrane</keyword>
<feature type="site" description="Crucial to convey clamshell closure to channel opening" evidence="18">
    <location>
        <position position="551"/>
    </location>
</feature>
<evidence type="ECO:0000256" key="14">
    <source>
        <dbReference type="ARBA" id="ARBA00023303"/>
    </source>
</evidence>
<gene>
    <name evidence="23" type="ORF">DME_LOCUS7145</name>
</gene>
<dbReference type="Gene3D" id="3.40.50.2300">
    <property type="match status" value="2"/>
</dbReference>
<dbReference type="Pfam" id="PF10613">
    <property type="entry name" value="Lig_chan-Glu_bd"/>
    <property type="match status" value="1"/>
</dbReference>
<feature type="binding site" evidence="17">
    <location>
        <position position="623"/>
    </location>
    <ligand>
        <name>L-glutamate</name>
        <dbReference type="ChEBI" id="CHEBI:29985"/>
    </ligand>
</feature>
<dbReference type="FunFam" id="3.40.190.10:FF:000241">
    <property type="entry name" value="Glutamate receptor 2"/>
    <property type="match status" value="1"/>
</dbReference>
<dbReference type="SUPFAM" id="SSF53822">
    <property type="entry name" value="Periplasmic binding protein-like I"/>
    <property type="match status" value="1"/>
</dbReference>
<reference evidence="26" key="1">
    <citation type="submission" date="2016-04" db="UniProtKB">
        <authorList>
            <consortium name="WormBaseParasite"/>
        </authorList>
    </citation>
    <scope>IDENTIFICATION</scope>
</reference>
<evidence type="ECO:0000256" key="3">
    <source>
        <dbReference type="ARBA" id="ARBA00022475"/>
    </source>
</evidence>
<keyword evidence="7" id="KW-0770">Synapse</keyword>
<evidence type="ECO:0000259" key="22">
    <source>
        <dbReference type="SMART" id="SM00918"/>
    </source>
</evidence>
<comment type="subcellular location">
    <subcellularLocation>
        <location evidence="15">Postsynaptic cell membrane</location>
        <topology evidence="15">Multi-pass membrane protein</topology>
    </subcellularLocation>
</comment>
<evidence type="ECO:0000256" key="12">
    <source>
        <dbReference type="ARBA" id="ARBA00023257"/>
    </source>
</evidence>
<dbReference type="AlphaFoldDB" id="A0A158Q3R3"/>
<reference evidence="23 25" key="2">
    <citation type="submission" date="2018-11" db="EMBL/GenBank/DDBJ databases">
        <authorList>
            <consortium name="Pathogen Informatics"/>
        </authorList>
    </citation>
    <scope>NUCLEOTIDE SEQUENCE [LARGE SCALE GENOMIC DNA]</scope>
</reference>
<evidence type="ECO:0000256" key="8">
    <source>
        <dbReference type="ARBA" id="ARBA00023065"/>
    </source>
</evidence>
<keyword evidence="8" id="KW-0406">Ion transport</keyword>
<dbReference type="SUPFAM" id="SSF53850">
    <property type="entry name" value="Periplasmic binding protein-like II"/>
    <property type="match status" value="1"/>
</dbReference>
<dbReference type="Pfam" id="PF00060">
    <property type="entry name" value="Lig_chan"/>
    <property type="match status" value="1"/>
</dbReference>
<dbReference type="Pfam" id="PF01094">
    <property type="entry name" value="ANF_receptor"/>
    <property type="match status" value="1"/>
</dbReference>
<feature type="transmembrane region" description="Helical" evidence="20">
    <location>
        <begin position="711"/>
        <end position="733"/>
    </location>
</feature>
<evidence type="ECO:0000256" key="6">
    <source>
        <dbReference type="ARBA" id="ARBA00022989"/>
    </source>
</evidence>
<dbReference type="Proteomes" id="UP000038040">
    <property type="component" value="Unplaced"/>
</dbReference>
<keyword evidence="19" id="KW-1015">Disulfide bond</keyword>
<keyword evidence="14" id="KW-0407">Ion channel</keyword>
<dbReference type="SMART" id="SM00079">
    <property type="entry name" value="PBPe"/>
    <property type="match status" value="1"/>
</dbReference>
<evidence type="ECO:0000313" key="25">
    <source>
        <dbReference type="Proteomes" id="UP000274756"/>
    </source>
</evidence>
<evidence type="ECO:0000256" key="16">
    <source>
        <dbReference type="ARBA" id="ARBA00072754"/>
    </source>
</evidence>
<keyword evidence="25" id="KW-1185">Reference proteome</keyword>
<dbReference type="PRINTS" id="PR00177">
    <property type="entry name" value="NMDARECEPTOR"/>
</dbReference>
<dbReference type="OrthoDB" id="5984008at2759"/>
<feature type="binding site" evidence="17">
    <location>
        <position position="406"/>
    </location>
    <ligand>
        <name>L-glutamate</name>
        <dbReference type="ChEBI" id="CHEBI:29985"/>
    </ligand>
</feature>
<evidence type="ECO:0000256" key="9">
    <source>
        <dbReference type="ARBA" id="ARBA00023136"/>
    </source>
</evidence>
<feature type="domain" description="Ionotropic glutamate receptor L-glutamate and glycine-binding" evidence="22">
    <location>
        <begin position="319"/>
        <end position="390"/>
    </location>
</feature>
<dbReference type="InterPro" id="IPR001508">
    <property type="entry name" value="Iono_Glu_rcpt_met"/>
</dbReference>
<dbReference type="FunFam" id="1.10.287.70:FF:000064">
    <property type="entry name" value="Glutamate receptor ionotropic, kainate"/>
    <property type="match status" value="1"/>
</dbReference>
<feature type="binding site" evidence="17">
    <location>
        <position position="573"/>
    </location>
    <ligand>
        <name>L-glutamate</name>
        <dbReference type="ChEBI" id="CHEBI:29985"/>
    </ligand>
</feature>
<keyword evidence="11" id="KW-0325">Glycoprotein</keyword>
<dbReference type="Gene3D" id="1.10.287.70">
    <property type="match status" value="1"/>
</dbReference>
<evidence type="ECO:0000256" key="5">
    <source>
        <dbReference type="ARBA" id="ARBA00022729"/>
    </source>
</evidence>
<organism evidence="24 26">
    <name type="scientific">Dracunculus medinensis</name>
    <name type="common">Guinea worm</name>
    <dbReference type="NCBI Taxonomy" id="318479"/>
    <lineage>
        <taxon>Eukaryota</taxon>
        <taxon>Metazoa</taxon>
        <taxon>Ecdysozoa</taxon>
        <taxon>Nematoda</taxon>
        <taxon>Chromadorea</taxon>
        <taxon>Rhabditida</taxon>
        <taxon>Spirurina</taxon>
        <taxon>Dracunculoidea</taxon>
        <taxon>Dracunculidae</taxon>
        <taxon>Dracunculus</taxon>
    </lineage>
</organism>
<sequence length="768" mass="88295">MFQAFVIVFNRFANIFVAAINLQWIFYYLHMKSNTSVNVELIEVPQNGNEFPDFLRKFNLKRLINESVKHIILDISTSERQQKMLTAIRSAQFNQLDYHYIVANYDFLPYDVEMFQNDNINITGFQIINREVKEYWNLKKFITNESFKIEKKRKMNLEAKLIFVHDAILVAKEAFDQTLKRNDSLFYQNFRHGDLYNRGYPGIYCHPEMDINNPHRPFTTFEHGHAIARGLRGVKIDTNDGTLSGRIEFDRFGLRKNFDVTVIDLVSNTKSAFNKKEMMTWKQGTGFLANRTFAEHTRKRFESSKSKKIVKVVTIITEPFVMVKRICESESNRTECKGNERFEGFCIDLLKLLSDRMEDFQYEIILSEGNKYGAKQPDGSWDGLIGSLLSGEADVCVASLTINQERERVVDFSKPFMTTGISIMIKKPDKQEFSVFSFMQPLSTEIWMYIIFAYVGVSVVIFLVSRFSPYEWRVDEIANGEGFTISNDFSVYNCLWFTLAAFMQQGTDILPRSISGRIASSAWWFFTMIIVSSYTANLAAFLTLEKMQAPIESVEDLAKQTKIKYGIQQGGSTAQFFKYSSVQIYQRMWRYMESQVPTVFTSTYAEGIERVRSHKGRYAFLLEATANEYANTRKPCDTMKVGSNLNSVGYGVATPFGSPYKDHINLAILALQERGELKKLENKWWYDRGQCDQGITVDGHNASLNLSKVAGIFYILMGGMIASMIAALGEFLYRSRIEARKGNMNSLLGSLAVVLFIFFLSPNHSLLL</sequence>
<evidence type="ECO:0000259" key="21">
    <source>
        <dbReference type="SMART" id="SM00079"/>
    </source>
</evidence>
<feature type="domain" description="Ionotropic glutamate receptor C-terminal" evidence="21">
    <location>
        <begin position="309"/>
        <end position="687"/>
    </location>
</feature>
<evidence type="ECO:0000313" key="26">
    <source>
        <dbReference type="WBParaSite" id="DME_0000298601-mRNA-1"/>
    </source>
</evidence>
<evidence type="ECO:0000256" key="18">
    <source>
        <dbReference type="PIRSR" id="PIRSR601508-2"/>
    </source>
</evidence>
<keyword evidence="4 20" id="KW-0812">Transmembrane</keyword>
<dbReference type="SMART" id="SM00918">
    <property type="entry name" value="Lig_chan-Glu_bd"/>
    <property type="match status" value="1"/>
</dbReference>
<protein>
    <recommendedName>
        <fullName evidence="16">Glutamate receptor 1</fullName>
    </recommendedName>
</protein>
<dbReference type="WBParaSite" id="DME_0000298601-mRNA-1">
    <property type="protein sequence ID" value="DME_0000298601-mRNA-1"/>
    <property type="gene ID" value="DME_0000298601"/>
</dbReference>